<dbReference type="OrthoDB" id="419631at2759"/>
<dbReference type="Proteomes" id="UP000053257">
    <property type="component" value="Unassembled WGS sequence"/>
</dbReference>
<feature type="compositionally biased region" description="Basic and acidic residues" evidence="2">
    <location>
        <begin position="470"/>
        <end position="482"/>
    </location>
</feature>
<evidence type="ECO:0000256" key="2">
    <source>
        <dbReference type="SAM" id="MobiDB-lite"/>
    </source>
</evidence>
<gene>
    <name evidence="3" type="ORF">PHLGIDRAFT_146852</name>
</gene>
<dbReference type="AlphaFoldDB" id="A0A0C3S8S4"/>
<sequence>MFAKGNRFPATKPSGVPGPNSYDVRDPEYDAYKHGAFLEEQDRFSKEKPSEVPGPYHTENKGTEPRSVGSRVASGDRYAALQRKLEDLERVHGDSKKMHHAEVERLRQELSRAQRTNAEQANYLTKLKKQKEAYAAQVQELKSNNLASQSEIKELRAKLRVSEHERAQLSSKQDDRDEAKKALQTLNTRHRDELREKDRAIAALEEILRKQQEKVEGVESNLLETRAKADADLLDERRTKKTLELRLHQVQMASEEAQVALQVQQGQLFESEEALLNQLDQHRRMMSRVAEEYGKLASSTVSLTTHDEAKREVTTLRLRVNRLERKLANSESQVVELAHLIRHSNEENEFLLARLREAEQDLAFYADELNAANSYEGTVRHADVEVEDLAQEVRIDFLQSQFHLHQALQSDAALWSTLEGLRSDQLLFHATSLLRHVDSSRHDAETYSKQLDCAQQQNSELLRQVTATRSEQDQLKREHADSSRALAEARAGQESLKQQVEAEKQKTKSETVRLEQTVRREKEARDRAVVDAQKSRAAEEALTNEIHQLHADLVEAERYQQAYNSLIDQVDALIRKNALAEGEAQQLSRFNAEILGHHNPSQRIQYVDRIRRELHETKQELLMMTKERDAVSSENDVVLHELQAYKSVNAAVDPKPRTTLTRVGRANHSLIVKASSTQGMSKSGTGDKRVLETTDEAEYKEGDMTVDELM</sequence>
<evidence type="ECO:0000256" key="1">
    <source>
        <dbReference type="SAM" id="Coils"/>
    </source>
</evidence>
<feature type="region of interest" description="Disordered" evidence="2">
    <location>
        <begin position="1"/>
        <end position="75"/>
    </location>
</feature>
<dbReference type="HOGENOM" id="CLU_023802_0_0_1"/>
<dbReference type="EMBL" id="KN840539">
    <property type="protein sequence ID" value="KIP05590.1"/>
    <property type="molecule type" value="Genomic_DNA"/>
</dbReference>
<feature type="region of interest" description="Disordered" evidence="2">
    <location>
        <begin position="468"/>
        <end position="510"/>
    </location>
</feature>
<accession>A0A0C3S8S4</accession>
<organism evidence="3 4">
    <name type="scientific">Phlebiopsis gigantea (strain 11061_1 CR5-6)</name>
    <name type="common">White-rot fungus</name>
    <name type="synonym">Peniophora gigantea</name>
    <dbReference type="NCBI Taxonomy" id="745531"/>
    <lineage>
        <taxon>Eukaryota</taxon>
        <taxon>Fungi</taxon>
        <taxon>Dikarya</taxon>
        <taxon>Basidiomycota</taxon>
        <taxon>Agaricomycotina</taxon>
        <taxon>Agaricomycetes</taxon>
        <taxon>Polyporales</taxon>
        <taxon>Phanerochaetaceae</taxon>
        <taxon>Phlebiopsis</taxon>
    </lineage>
</organism>
<reference evidence="3 4" key="1">
    <citation type="journal article" date="2014" name="PLoS Genet.">
        <title>Analysis of the Phlebiopsis gigantea genome, transcriptome and secretome provides insight into its pioneer colonization strategies of wood.</title>
        <authorList>
            <person name="Hori C."/>
            <person name="Ishida T."/>
            <person name="Igarashi K."/>
            <person name="Samejima M."/>
            <person name="Suzuki H."/>
            <person name="Master E."/>
            <person name="Ferreira P."/>
            <person name="Ruiz-Duenas F.J."/>
            <person name="Held B."/>
            <person name="Canessa P."/>
            <person name="Larrondo L.F."/>
            <person name="Schmoll M."/>
            <person name="Druzhinina I.S."/>
            <person name="Kubicek C.P."/>
            <person name="Gaskell J.A."/>
            <person name="Kersten P."/>
            <person name="St John F."/>
            <person name="Glasner J."/>
            <person name="Sabat G."/>
            <person name="Splinter BonDurant S."/>
            <person name="Syed K."/>
            <person name="Yadav J."/>
            <person name="Mgbeahuruike A.C."/>
            <person name="Kovalchuk A."/>
            <person name="Asiegbu F.O."/>
            <person name="Lackner G."/>
            <person name="Hoffmeister D."/>
            <person name="Rencoret J."/>
            <person name="Gutierrez A."/>
            <person name="Sun H."/>
            <person name="Lindquist E."/>
            <person name="Barry K."/>
            <person name="Riley R."/>
            <person name="Grigoriev I.V."/>
            <person name="Henrissat B."/>
            <person name="Kues U."/>
            <person name="Berka R.M."/>
            <person name="Martinez A.T."/>
            <person name="Covert S.F."/>
            <person name="Blanchette R.A."/>
            <person name="Cullen D."/>
        </authorList>
    </citation>
    <scope>NUCLEOTIDE SEQUENCE [LARGE SCALE GENOMIC DNA]</scope>
    <source>
        <strain evidence="3 4">11061_1 CR5-6</strain>
    </source>
</reference>
<evidence type="ECO:0008006" key="5">
    <source>
        <dbReference type="Google" id="ProtNLM"/>
    </source>
</evidence>
<feature type="compositionally biased region" description="Basic and acidic residues" evidence="2">
    <location>
        <begin position="23"/>
        <end position="50"/>
    </location>
</feature>
<name>A0A0C3S8S4_PHLG1</name>
<dbReference type="STRING" id="745531.A0A0C3S8S4"/>
<evidence type="ECO:0000313" key="4">
    <source>
        <dbReference type="Proteomes" id="UP000053257"/>
    </source>
</evidence>
<protein>
    <recommendedName>
        <fullName evidence="5">Hyaluronan-mediated motility receptor C-terminal domain-containing protein</fullName>
    </recommendedName>
</protein>
<feature type="compositionally biased region" description="Basic and acidic residues" evidence="2">
    <location>
        <begin position="500"/>
        <end position="510"/>
    </location>
</feature>
<feature type="coiled-coil region" evidence="1">
    <location>
        <begin position="78"/>
        <end position="228"/>
    </location>
</feature>
<evidence type="ECO:0000313" key="3">
    <source>
        <dbReference type="EMBL" id="KIP05590.1"/>
    </source>
</evidence>
<keyword evidence="1" id="KW-0175">Coiled coil</keyword>
<feature type="coiled-coil region" evidence="1">
    <location>
        <begin position="272"/>
        <end position="375"/>
    </location>
</feature>
<keyword evidence="4" id="KW-1185">Reference proteome</keyword>
<proteinExistence type="predicted"/>